<dbReference type="PROSITE" id="PS00839">
    <property type="entry name" value="SUMT_1"/>
    <property type="match status" value="1"/>
</dbReference>
<keyword evidence="9" id="KW-1185">Reference proteome</keyword>
<proteinExistence type="inferred from homology"/>
<evidence type="ECO:0000256" key="6">
    <source>
        <dbReference type="ARBA" id="ARBA00022691"/>
    </source>
</evidence>
<dbReference type="PANTHER" id="PTHR45790">
    <property type="entry name" value="SIROHEME SYNTHASE-RELATED"/>
    <property type="match status" value="1"/>
</dbReference>
<evidence type="ECO:0000256" key="5">
    <source>
        <dbReference type="ARBA" id="ARBA00022679"/>
    </source>
</evidence>
<keyword evidence="4 8" id="KW-0489">Methyltransferase</keyword>
<dbReference type="PANTHER" id="PTHR45790:SF4">
    <property type="entry name" value="COBALT-PRECORRIN-4 C(11)-METHYLTRANSFERASE"/>
    <property type="match status" value="1"/>
</dbReference>
<protein>
    <submittedName>
        <fullName evidence="8">Precorrin-4 C(11)-methyltransferase</fullName>
        <ecNumber evidence="8">2.1.1.133</ecNumber>
    </submittedName>
</protein>
<dbReference type="InterPro" id="IPR014777">
    <property type="entry name" value="4pyrrole_Mease_sub1"/>
</dbReference>
<feature type="domain" description="Tetrapyrrole methylase" evidence="7">
    <location>
        <begin position="4"/>
        <end position="210"/>
    </location>
</feature>
<dbReference type="Gene3D" id="3.40.1010.10">
    <property type="entry name" value="Cobalt-precorrin-4 Transmethylase, Domain 1"/>
    <property type="match status" value="1"/>
</dbReference>
<dbReference type="InterPro" id="IPR050161">
    <property type="entry name" value="Siro_Cobalamin_biosynth"/>
</dbReference>
<dbReference type="SUPFAM" id="SSF53790">
    <property type="entry name" value="Tetrapyrrole methylase"/>
    <property type="match status" value="1"/>
</dbReference>
<organism evidence="8 9">
    <name type="scientific">Thalassorhabdus alkalitolerans</name>
    <dbReference type="NCBI Taxonomy" id="2282697"/>
    <lineage>
        <taxon>Bacteria</taxon>
        <taxon>Bacillati</taxon>
        <taxon>Bacillota</taxon>
        <taxon>Bacilli</taxon>
        <taxon>Bacillales</taxon>
        <taxon>Bacillaceae</taxon>
        <taxon>Thalassorhabdus</taxon>
    </lineage>
</organism>
<evidence type="ECO:0000256" key="3">
    <source>
        <dbReference type="ARBA" id="ARBA00022573"/>
    </source>
</evidence>
<dbReference type="Pfam" id="PF00590">
    <property type="entry name" value="TP_methylase"/>
    <property type="match status" value="1"/>
</dbReference>
<dbReference type="Gene3D" id="3.30.950.10">
    <property type="entry name" value="Methyltransferase, Cobalt-precorrin-4 Transmethylase, Domain 2"/>
    <property type="match status" value="1"/>
</dbReference>
<dbReference type="RefSeq" id="WP_385940687.1">
    <property type="nucleotide sequence ID" value="NZ_JBHSOZ010000004.1"/>
</dbReference>
<dbReference type="CDD" id="cd11641">
    <property type="entry name" value="Precorrin-4_C11-MT"/>
    <property type="match status" value="1"/>
</dbReference>
<comment type="similarity">
    <text evidence="2">Belongs to the precorrin methyltransferase family.</text>
</comment>
<dbReference type="EC" id="2.1.1.133" evidence="8"/>
<dbReference type="EMBL" id="JBHSOZ010000004">
    <property type="protein sequence ID" value="MFC5713151.1"/>
    <property type="molecule type" value="Genomic_DNA"/>
</dbReference>
<dbReference type="InterPro" id="IPR000878">
    <property type="entry name" value="4pyrrol_Mease"/>
</dbReference>
<dbReference type="InterPro" id="IPR014776">
    <property type="entry name" value="4pyrrole_Mease_sub2"/>
</dbReference>
<reference evidence="9" key="1">
    <citation type="journal article" date="2019" name="Int. J. Syst. Evol. Microbiol.">
        <title>The Global Catalogue of Microorganisms (GCM) 10K type strain sequencing project: providing services to taxonomists for standard genome sequencing and annotation.</title>
        <authorList>
            <consortium name="The Broad Institute Genomics Platform"/>
            <consortium name="The Broad Institute Genome Sequencing Center for Infectious Disease"/>
            <person name="Wu L."/>
            <person name="Ma J."/>
        </authorList>
    </citation>
    <scope>NUCLEOTIDE SEQUENCE [LARGE SCALE GENOMIC DNA]</scope>
    <source>
        <strain evidence="9">CECT 7184</strain>
    </source>
</reference>
<dbReference type="GO" id="GO:0032259">
    <property type="term" value="P:methylation"/>
    <property type="evidence" value="ECO:0007669"/>
    <property type="project" value="UniProtKB-KW"/>
</dbReference>
<comment type="caution">
    <text evidence="8">The sequence shown here is derived from an EMBL/GenBank/DDBJ whole genome shotgun (WGS) entry which is preliminary data.</text>
</comment>
<dbReference type="InterPro" id="IPR006362">
    <property type="entry name" value="Cbl_synth_CobM/CibF"/>
</dbReference>
<evidence type="ECO:0000313" key="8">
    <source>
        <dbReference type="EMBL" id="MFC5713151.1"/>
    </source>
</evidence>
<dbReference type="GO" id="GO:0046026">
    <property type="term" value="F:precorrin-4 C11-methyltransferase activity"/>
    <property type="evidence" value="ECO:0007669"/>
    <property type="project" value="UniProtKB-EC"/>
</dbReference>
<dbReference type="NCBIfam" id="TIGR01465">
    <property type="entry name" value="cobM_cbiF"/>
    <property type="match status" value="1"/>
</dbReference>
<evidence type="ECO:0000313" key="9">
    <source>
        <dbReference type="Proteomes" id="UP001596142"/>
    </source>
</evidence>
<evidence type="ECO:0000256" key="4">
    <source>
        <dbReference type="ARBA" id="ARBA00022603"/>
    </source>
</evidence>
<evidence type="ECO:0000256" key="2">
    <source>
        <dbReference type="ARBA" id="ARBA00005879"/>
    </source>
</evidence>
<evidence type="ECO:0000256" key="1">
    <source>
        <dbReference type="ARBA" id="ARBA00004953"/>
    </source>
</evidence>
<accession>A0ABW0YN10</accession>
<sequence>MNPKVYIIGAGPGDPDLITVKGKQIIDSADLILYADSLVNKKLFEEVKEGSRVLKSAGMDLDEMVEVMVNAVRNGESVARVHTGDPTVYGAIVEQMNRLSEKGIDTVIVPGVSSVFAAAASANIELTVPELTQTVILTRAEGRTPMPDKEKLIDLASHQCSIALFLSATLIKKVVREFIEAGWREEDSVVVVYKATWPDEKIVRTTLGSLHEDMRSAGITKQAMVIVSRAADRKLVREGKFESKLYDKTFTHGYRKGVKADG</sequence>
<keyword evidence="5 8" id="KW-0808">Transferase</keyword>
<name>A0ABW0YN10_9BACI</name>
<dbReference type="Proteomes" id="UP001596142">
    <property type="component" value="Unassembled WGS sequence"/>
</dbReference>
<dbReference type="InterPro" id="IPR003043">
    <property type="entry name" value="Uropor_MeTrfase_CS"/>
</dbReference>
<dbReference type="InterPro" id="IPR035996">
    <property type="entry name" value="4pyrrol_Methylase_sf"/>
</dbReference>
<comment type="pathway">
    <text evidence="1">Cofactor biosynthesis; adenosylcobalamin biosynthesis.</text>
</comment>
<keyword evidence="6" id="KW-0949">S-adenosyl-L-methionine</keyword>
<evidence type="ECO:0000259" key="7">
    <source>
        <dbReference type="Pfam" id="PF00590"/>
    </source>
</evidence>
<gene>
    <name evidence="8" type="primary">cobM</name>
    <name evidence="8" type="ORF">ACFPU1_10175</name>
</gene>
<keyword evidence="3" id="KW-0169">Cobalamin biosynthesis</keyword>